<dbReference type="AlphaFoldDB" id="A0A1V9ZFI9"/>
<dbReference type="OrthoDB" id="79853at2759"/>
<feature type="region of interest" description="Disordered" evidence="1">
    <location>
        <begin position="260"/>
        <end position="325"/>
    </location>
</feature>
<comment type="caution">
    <text evidence="2">The sequence shown here is derived from an EMBL/GenBank/DDBJ whole genome shotgun (WGS) entry which is preliminary data.</text>
</comment>
<protein>
    <submittedName>
        <fullName evidence="2">Uncharacterized protein</fullName>
    </submittedName>
</protein>
<evidence type="ECO:0000256" key="1">
    <source>
        <dbReference type="SAM" id="MobiDB-lite"/>
    </source>
</evidence>
<accession>A0A1V9ZFI9</accession>
<feature type="compositionally biased region" description="Polar residues" evidence="1">
    <location>
        <begin position="481"/>
        <end position="497"/>
    </location>
</feature>
<dbReference type="Proteomes" id="UP000243579">
    <property type="component" value="Unassembled WGS sequence"/>
</dbReference>
<feature type="compositionally biased region" description="Basic and acidic residues" evidence="1">
    <location>
        <begin position="308"/>
        <end position="325"/>
    </location>
</feature>
<feature type="compositionally biased region" description="Basic and acidic residues" evidence="1">
    <location>
        <begin position="73"/>
        <end position="82"/>
    </location>
</feature>
<gene>
    <name evidence="2" type="ORF">ACHHYP_13645</name>
</gene>
<feature type="compositionally biased region" description="Basic and acidic residues" evidence="1">
    <location>
        <begin position="159"/>
        <end position="183"/>
    </location>
</feature>
<feature type="compositionally biased region" description="Basic and acidic residues" evidence="1">
    <location>
        <begin position="290"/>
        <end position="300"/>
    </location>
</feature>
<feature type="compositionally biased region" description="Basic and acidic residues" evidence="1">
    <location>
        <begin position="197"/>
        <end position="210"/>
    </location>
</feature>
<organism evidence="2 3">
    <name type="scientific">Achlya hypogyna</name>
    <name type="common">Oomycete</name>
    <name type="synonym">Protoachlya hypogyna</name>
    <dbReference type="NCBI Taxonomy" id="1202772"/>
    <lineage>
        <taxon>Eukaryota</taxon>
        <taxon>Sar</taxon>
        <taxon>Stramenopiles</taxon>
        <taxon>Oomycota</taxon>
        <taxon>Saprolegniomycetes</taxon>
        <taxon>Saprolegniales</taxon>
        <taxon>Achlyaceae</taxon>
        <taxon>Achlya</taxon>
    </lineage>
</organism>
<feature type="compositionally biased region" description="Basic and acidic residues" evidence="1">
    <location>
        <begin position="273"/>
        <end position="283"/>
    </location>
</feature>
<dbReference type="EMBL" id="JNBR01000131">
    <property type="protein sequence ID" value="OQR96758.1"/>
    <property type="molecule type" value="Genomic_DNA"/>
</dbReference>
<feature type="compositionally biased region" description="Basic residues" evidence="1">
    <location>
        <begin position="122"/>
        <end position="133"/>
    </location>
</feature>
<name>A0A1V9ZFI9_ACHHY</name>
<dbReference type="STRING" id="1202772.A0A1V9ZFI9"/>
<keyword evidence="3" id="KW-1185">Reference proteome</keyword>
<proteinExistence type="predicted"/>
<feature type="compositionally biased region" description="Basic and acidic residues" evidence="1">
    <location>
        <begin position="220"/>
        <end position="246"/>
    </location>
</feature>
<feature type="compositionally biased region" description="Basic residues" evidence="1">
    <location>
        <begin position="100"/>
        <end position="114"/>
    </location>
</feature>
<reference evidence="2 3" key="1">
    <citation type="journal article" date="2014" name="Genome Biol. Evol.">
        <title>The secreted proteins of Achlya hypogyna and Thraustotheca clavata identify the ancestral oomycete secretome and reveal gene acquisitions by horizontal gene transfer.</title>
        <authorList>
            <person name="Misner I."/>
            <person name="Blouin N."/>
            <person name="Leonard G."/>
            <person name="Richards T.A."/>
            <person name="Lane C.E."/>
        </authorList>
    </citation>
    <scope>NUCLEOTIDE SEQUENCE [LARGE SCALE GENOMIC DNA]</scope>
    <source>
        <strain evidence="2 3">ATCC 48635</strain>
    </source>
</reference>
<feature type="region of interest" description="Disordered" evidence="1">
    <location>
        <begin position="346"/>
        <end position="398"/>
    </location>
</feature>
<evidence type="ECO:0000313" key="2">
    <source>
        <dbReference type="EMBL" id="OQR96758.1"/>
    </source>
</evidence>
<feature type="region of interest" description="Disordered" evidence="1">
    <location>
        <begin position="446"/>
        <end position="505"/>
    </location>
</feature>
<sequence>MNQGDDVHTTDGDDDEGLELLQRARLLVQAATNLPDFSTLFSKTPTPPITEEEATPEPTKSKGKKPKASNQNEPRKQDEKKVIKPSPEASTMCAASHFSKSPRSRRPKASPKPKRSPEPAKFKRSPKPAKPKPKKEVPEEPPVEDDAEKKAAQALARKYAQDRAAARVAAKQREKLREAEKQQQTETECVQEFYETLEEREARLREDRRKAKERARLRRQTTEAKDPEEKEPAKAAHPQVDLEKFQQQTKERLMRAKELRRREEALKQQALAKEQEEKARHEQEDEEAREEMRQRAEQLRKQTRRRLKAMEKHKTELEQKEQELRQQGLERYKHHKDEMERVAKGIGAKPKEAAPPIDKLPALSPAAVKDATDDADDEVAGPAEDLSVEAPSPEKLVAPVEVVVEEPEREHDEEELVSSSVLPPLVEDTKVDRPVKVKKALWKRPPVPMPSVDAIAGRVKLPAPVPPPRDSSYADRMKSRSAPSSLGSCDTQAQRLASATRERAK</sequence>
<evidence type="ECO:0000313" key="3">
    <source>
        <dbReference type="Proteomes" id="UP000243579"/>
    </source>
</evidence>
<feature type="region of interest" description="Disordered" evidence="1">
    <location>
        <begin position="32"/>
        <end position="246"/>
    </location>
</feature>